<accession>A0ABW9YYD4</accession>
<evidence type="ECO:0000256" key="1">
    <source>
        <dbReference type="SAM" id="Phobius"/>
    </source>
</evidence>
<gene>
    <name evidence="2" type="ORF">GR303_12525</name>
</gene>
<name>A0ABW9YYD4_9HYPH</name>
<proteinExistence type="predicted"/>
<dbReference type="Proteomes" id="UP000818323">
    <property type="component" value="Unassembled WGS sequence"/>
</dbReference>
<keyword evidence="3" id="KW-1185">Reference proteome</keyword>
<keyword evidence="1" id="KW-0472">Membrane</keyword>
<feature type="transmembrane region" description="Helical" evidence="1">
    <location>
        <begin position="6"/>
        <end position="25"/>
    </location>
</feature>
<keyword evidence="1" id="KW-0812">Transmembrane</keyword>
<organism evidence="2 3">
    <name type="scientific">Microvirga arsenatis</name>
    <dbReference type="NCBI Taxonomy" id="2692265"/>
    <lineage>
        <taxon>Bacteria</taxon>
        <taxon>Pseudomonadati</taxon>
        <taxon>Pseudomonadota</taxon>
        <taxon>Alphaproteobacteria</taxon>
        <taxon>Hyphomicrobiales</taxon>
        <taxon>Methylobacteriaceae</taxon>
        <taxon>Microvirga</taxon>
    </lineage>
</organism>
<evidence type="ECO:0000313" key="3">
    <source>
        <dbReference type="Proteomes" id="UP000818323"/>
    </source>
</evidence>
<dbReference type="EMBL" id="JAAAXJ010000005">
    <property type="protein sequence ID" value="NBJ25175.1"/>
    <property type="molecule type" value="Genomic_DNA"/>
</dbReference>
<evidence type="ECO:0000313" key="2">
    <source>
        <dbReference type="EMBL" id="NBJ25175.1"/>
    </source>
</evidence>
<comment type="caution">
    <text evidence="2">The sequence shown here is derived from an EMBL/GenBank/DDBJ whole genome shotgun (WGS) entry which is preliminary data.</text>
</comment>
<keyword evidence="1" id="KW-1133">Transmembrane helix</keyword>
<sequence>MLNLNPWIIAGGLAALIATGGAGYLKGYADADRSAELKSVKEQRDGLLQLWTAEQAARAADAARYAENETLLRDLQQKAEADAQNLQDGDRVCLDPADTDSLRQHFRAAR</sequence>
<reference evidence="2 3" key="1">
    <citation type="submission" date="2020-01" db="EMBL/GenBank/DDBJ databases">
        <title>Microvirga sp. nov., an arsenate reduction bacterium isolated from Tibet hotspring sediments.</title>
        <authorList>
            <person name="Yuan C.-G."/>
        </authorList>
    </citation>
    <scope>NUCLEOTIDE SEQUENCE [LARGE SCALE GENOMIC DNA]</scope>
    <source>
        <strain evidence="2 3">SYSU G3D203</strain>
    </source>
</reference>
<dbReference type="RefSeq" id="WP_161725811.1">
    <property type="nucleotide sequence ID" value="NZ_JAAAXI010000025.1"/>
</dbReference>
<protein>
    <submittedName>
        <fullName evidence="2">Uncharacterized protein</fullName>
    </submittedName>
</protein>